<evidence type="ECO:0000256" key="1">
    <source>
        <dbReference type="ARBA" id="ARBA00001966"/>
    </source>
</evidence>
<dbReference type="SFLD" id="SFLDG01082">
    <property type="entry name" value="B12-binding_domain_containing"/>
    <property type="match status" value="1"/>
</dbReference>
<dbReference type="InterPro" id="IPR007197">
    <property type="entry name" value="rSAM"/>
</dbReference>
<evidence type="ECO:0000259" key="6">
    <source>
        <dbReference type="PROSITE" id="PS51332"/>
    </source>
</evidence>
<organism evidence="8 9">
    <name type="scientific">Methylocapsa polymorpha</name>
    <dbReference type="NCBI Taxonomy" id="3080828"/>
    <lineage>
        <taxon>Bacteria</taxon>
        <taxon>Pseudomonadati</taxon>
        <taxon>Pseudomonadota</taxon>
        <taxon>Alphaproteobacteria</taxon>
        <taxon>Hyphomicrobiales</taxon>
        <taxon>Beijerinckiaceae</taxon>
        <taxon>Methylocapsa</taxon>
    </lineage>
</organism>
<dbReference type="InterPro" id="IPR023404">
    <property type="entry name" value="rSAM_horseshoe"/>
</dbReference>
<dbReference type="PANTHER" id="PTHR43409:SF16">
    <property type="entry name" value="SLR0320 PROTEIN"/>
    <property type="match status" value="1"/>
</dbReference>
<evidence type="ECO:0000259" key="7">
    <source>
        <dbReference type="PROSITE" id="PS51918"/>
    </source>
</evidence>
<dbReference type="InterPro" id="IPR034466">
    <property type="entry name" value="Methyltransferase_Class_B"/>
</dbReference>
<dbReference type="RefSeq" id="WP_407339996.1">
    <property type="nucleotide sequence ID" value="NZ_CP136862.1"/>
</dbReference>
<name>A0ABZ0HUN3_9HYPH</name>
<dbReference type="CDD" id="cd02068">
    <property type="entry name" value="radical_SAM_B12_BD"/>
    <property type="match status" value="1"/>
</dbReference>
<keyword evidence="9" id="KW-1185">Reference proteome</keyword>
<dbReference type="EMBL" id="CP136862">
    <property type="protein sequence ID" value="WOJ90497.1"/>
    <property type="molecule type" value="Genomic_DNA"/>
</dbReference>
<comment type="cofactor">
    <cofactor evidence="1">
        <name>[4Fe-4S] cluster</name>
        <dbReference type="ChEBI" id="CHEBI:49883"/>
    </cofactor>
</comment>
<dbReference type="Gene3D" id="3.80.30.20">
    <property type="entry name" value="tm_1862 like domain"/>
    <property type="match status" value="1"/>
</dbReference>
<dbReference type="InterPro" id="IPR058240">
    <property type="entry name" value="rSAM_sf"/>
</dbReference>
<dbReference type="Pfam" id="PF02310">
    <property type="entry name" value="B12-binding"/>
    <property type="match status" value="1"/>
</dbReference>
<sequence length="547" mass="61218">MDINDLHPSKLINNILKTIVVRLEDSDAWRKISKRMSGASGMDILVVHPQYPGNPAIRYMPLGLAMVAAVAEREGHNVRVLDLHNQSLPYSALEDELSKKHYPLIMAGGFAMQVHAMREIVRRVRRLSVGSRVLLGGVGVSDTPELVLDYTGADAVCTHEAELVLPDILRAVKEGRSFDDCSGIVFRAGEEIVRRPGGSIPEDLDQLPYPAYHLFDIDRIAPKSYNGWGAKKSIHLMTSRGCPFQCTFCINSLLNDREYKAESFGADFVGSKKALRHRSPDSVIKEIDFLRHRYGITDFHFADEEFITHKDHLLRMCAALKKANVTWSTSARADWASEEKLAAMKDAGCRYIIFGIESGSQTIVDLMGKKAKVARVAEGIVNCYKVGMRFIPNFMIGYPGETTETIRESVAFCKALKIRFSPAFVTLFPNSSLFHGNKHKVTDWESYYSTLSNMDFNSSILMNLSDVPDEELKSLKAWGESECESLAVQEYGVDFSPKIHKDRWRSLPPRSGPPLTEVPIFLQQKAGRLAKADGFDESLKELQHSAD</sequence>
<dbReference type="PANTHER" id="PTHR43409">
    <property type="entry name" value="ANAEROBIC MAGNESIUM-PROTOPORPHYRIN IX MONOMETHYL ESTER CYCLASE-RELATED"/>
    <property type="match status" value="1"/>
</dbReference>
<dbReference type="InterPro" id="IPR006158">
    <property type="entry name" value="Cobalamin-bd"/>
</dbReference>
<accession>A0ABZ0HUN3</accession>
<evidence type="ECO:0000256" key="2">
    <source>
        <dbReference type="ARBA" id="ARBA00022691"/>
    </source>
</evidence>
<dbReference type="SFLD" id="SFLDS00029">
    <property type="entry name" value="Radical_SAM"/>
    <property type="match status" value="1"/>
</dbReference>
<gene>
    <name evidence="8" type="ORF">RZS28_04155</name>
</gene>
<dbReference type="InterPro" id="IPR051198">
    <property type="entry name" value="BchE-like"/>
</dbReference>
<evidence type="ECO:0000313" key="8">
    <source>
        <dbReference type="EMBL" id="WOJ90497.1"/>
    </source>
</evidence>
<dbReference type="Pfam" id="PF04055">
    <property type="entry name" value="Radical_SAM"/>
    <property type="match status" value="1"/>
</dbReference>
<evidence type="ECO:0000256" key="3">
    <source>
        <dbReference type="ARBA" id="ARBA00022723"/>
    </source>
</evidence>
<dbReference type="Gene3D" id="3.40.50.280">
    <property type="entry name" value="Cobalamin-binding domain"/>
    <property type="match status" value="1"/>
</dbReference>
<dbReference type="SUPFAM" id="SSF102114">
    <property type="entry name" value="Radical SAM enzymes"/>
    <property type="match status" value="1"/>
</dbReference>
<keyword evidence="4" id="KW-0408">Iron</keyword>
<dbReference type="SMART" id="SM00729">
    <property type="entry name" value="Elp3"/>
    <property type="match status" value="1"/>
</dbReference>
<reference evidence="8 9" key="1">
    <citation type="submission" date="2023-10" db="EMBL/GenBank/DDBJ databases">
        <title>Novel methanotroph of the genus Methylocapsa from a subarctic wetland.</title>
        <authorList>
            <person name="Belova S.E."/>
            <person name="Oshkin I.Y."/>
            <person name="Miroshnikov K."/>
            <person name="Dedysh S.N."/>
        </authorList>
    </citation>
    <scope>NUCLEOTIDE SEQUENCE [LARGE SCALE GENOMIC DNA]</scope>
    <source>
        <strain evidence="8 9">RX1</strain>
    </source>
</reference>
<keyword evidence="3" id="KW-0479">Metal-binding</keyword>
<keyword evidence="5" id="KW-0411">Iron-sulfur</keyword>
<evidence type="ECO:0000256" key="5">
    <source>
        <dbReference type="ARBA" id="ARBA00023014"/>
    </source>
</evidence>
<feature type="domain" description="B12-binding" evidence="6">
    <location>
        <begin position="41"/>
        <end position="179"/>
    </location>
</feature>
<protein>
    <submittedName>
        <fullName evidence="8">Radical SAM protein</fullName>
    </submittedName>
</protein>
<feature type="domain" description="Radical SAM core" evidence="7">
    <location>
        <begin position="228"/>
        <end position="463"/>
    </location>
</feature>
<dbReference type="PROSITE" id="PS51918">
    <property type="entry name" value="RADICAL_SAM"/>
    <property type="match status" value="1"/>
</dbReference>
<dbReference type="SFLD" id="SFLDG01123">
    <property type="entry name" value="methyltransferase_(Class_B)"/>
    <property type="match status" value="1"/>
</dbReference>
<dbReference type="InterPro" id="IPR006638">
    <property type="entry name" value="Elp3/MiaA/NifB-like_rSAM"/>
</dbReference>
<evidence type="ECO:0000313" key="9">
    <source>
        <dbReference type="Proteomes" id="UP001626536"/>
    </source>
</evidence>
<proteinExistence type="predicted"/>
<dbReference type="CDD" id="cd01335">
    <property type="entry name" value="Radical_SAM"/>
    <property type="match status" value="1"/>
</dbReference>
<dbReference type="Proteomes" id="UP001626536">
    <property type="component" value="Chromosome"/>
</dbReference>
<evidence type="ECO:0000256" key="4">
    <source>
        <dbReference type="ARBA" id="ARBA00023004"/>
    </source>
</evidence>
<keyword evidence="2" id="KW-0949">S-adenosyl-L-methionine</keyword>
<dbReference type="PROSITE" id="PS51332">
    <property type="entry name" value="B12_BINDING"/>
    <property type="match status" value="1"/>
</dbReference>